<protein>
    <submittedName>
        <fullName evidence="2">Uncharacterized protein</fullName>
    </submittedName>
</protein>
<proteinExistence type="predicted"/>
<accession>A0ABD0L558</accession>
<comment type="caution">
    <text evidence="2">The sequence shown here is derived from an EMBL/GenBank/DDBJ whole genome shotgun (WGS) entry which is preliminary data.</text>
</comment>
<evidence type="ECO:0000256" key="1">
    <source>
        <dbReference type="SAM" id="MobiDB-lite"/>
    </source>
</evidence>
<dbReference type="AlphaFoldDB" id="A0ABD0L558"/>
<name>A0ABD0L558_9CAEN</name>
<feature type="compositionally biased region" description="Basic and acidic residues" evidence="1">
    <location>
        <begin position="40"/>
        <end position="55"/>
    </location>
</feature>
<reference evidence="2 3" key="1">
    <citation type="journal article" date="2023" name="Sci. Data">
        <title>Genome assembly of the Korean intertidal mud-creeper Batillaria attramentaria.</title>
        <authorList>
            <person name="Patra A.K."/>
            <person name="Ho P.T."/>
            <person name="Jun S."/>
            <person name="Lee S.J."/>
            <person name="Kim Y."/>
            <person name="Won Y.J."/>
        </authorList>
    </citation>
    <scope>NUCLEOTIDE SEQUENCE [LARGE SCALE GENOMIC DNA]</scope>
    <source>
        <strain evidence="2">Wonlab-2016</strain>
    </source>
</reference>
<evidence type="ECO:0000313" key="3">
    <source>
        <dbReference type="Proteomes" id="UP001519460"/>
    </source>
</evidence>
<feature type="region of interest" description="Disordered" evidence="1">
    <location>
        <begin position="38"/>
        <end position="93"/>
    </location>
</feature>
<keyword evidence="3" id="KW-1185">Reference proteome</keyword>
<dbReference type="Proteomes" id="UP001519460">
    <property type="component" value="Unassembled WGS sequence"/>
</dbReference>
<feature type="region of interest" description="Disordered" evidence="1">
    <location>
        <begin position="1"/>
        <end position="20"/>
    </location>
</feature>
<feature type="compositionally biased region" description="Basic residues" evidence="1">
    <location>
        <begin position="1"/>
        <end position="12"/>
    </location>
</feature>
<evidence type="ECO:0000313" key="2">
    <source>
        <dbReference type="EMBL" id="KAK7494376.1"/>
    </source>
</evidence>
<dbReference type="EMBL" id="JACVVK020000083">
    <property type="protein sequence ID" value="KAK7494376.1"/>
    <property type="molecule type" value="Genomic_DNA"/>
</dbReference>
<sequence length="121" mass="13865">MQMSVRAKRRTNHLAPLRQGHHVSLQCKAEAREGYALCKTQDDKDQKMKKREEGGAHTPPPKGGDARRRCTAESTRPATPRRQLRDTAQLTTTAETMPLVWPFGGVAGWCGRRRRWWELKM</sequence>
<organism evidence="2 3">
    <name type="scientific">Batillaria attramentaria</name>
    <dbReference type="NCBI Taxonomy" id="370345"/>
    <lineage>
        <taxon>Eukaryota</taxon>
        <taxon>Metazoa</taxon>
        <taxon>Spiralia</taxon>
        <taxon>Lophotrochozoa</taxon>
        <taxon>Mollusca</taxon>
        <taxon>Gastropoda</taxon>
        <taxon>Caenogastropoda</taxon>
        <taxon>Sorbeoconcha</taxon>
        <taxon>Cerithioidea</taxon>
        <taxon>Batillariidae</taxon>
        <taxon>Batillaria</taxon>
    </lineage>
</organism>
<gene>
    <name evidence="2" type="ORF">BaRGS_00014268</name>
</gene>